<sequence>MVGAPPEKRGLRLFPPHSPTVPGCTPASHRGPTSLPARGGRKTVGNPEATTHPRCRKGSHVTTSTTQKNNRQNNRKTGTEPASRTGQDAKTGAEVTEPATQPRNAPVSEWEVGTTVHVAPDTLLIERNIRDAQPDKDLIDSVREFGVLEPVSVVITTDGDALLVRRGHRRTLAAIAASRATIPAYIAGIDSLAKDAEVERVVTQREENTRRIGLTTGDEVRYVETLAGMGLSAAQIAKRGKVKRADVDNALVVIGSDLARKAADRYESLTLDQIATVAEFENDPETVKALIAGAATRQFEHVAQRARNDRAEAQFKAALVAALEAEGVRVVERPDTAGALDRYKPTIDGEVFTADTHRQCPGHIAWLGTDWVTVGKDGNPVIEPDEPTEPEGGWASEEDEEAAWAAYDAAEEKAYEEARRVNRPVAVYGCENPTGHGHIDRHGVSSYSPAKTKAADMTDDEREEARKARALVIENNKAWDAAETVRREWVKATFGARKSAPKGAAAFLAIALADDTYTVNNPGHGALSISAEWIGDRAKIATQAAKATEGRALVLALVQILAAYESHMTRDEWRRDGTTTATGRYLRFIESCGYPLSDVEKYATSKKTA</sequence>
<dbReference type="InterPro" id="IPR036086">
    <property type="entry name" value="ParB/Sulfiredoxin_sf"/>
</dbReference>
<evidence type="ECO:0000256" key="1">
    <source>
        <dbReference type="SAM" id="MobiDB-lite"/>
    </source>
</evidence>
<dbReference type="EMBL" id="JBHSRJ010000006">
    <property type="protein sequence ID" value="MFC6044859.1"/>
    <property type="molecule type" value="Genomic_DNA"/>
</dbReference>
<organism evidence="3 4">
    <name type="scientific">Nocardioides hankookensis</name>
    <dbReference type="NCBI Taxonomy" id="443157"/>
    <lineage>
        <taxon>Bacteria</taxon>
        <taxon>Bacillati</taxon>
        <taxon>Actinomycetota</taxon>
        <taxon>Actinomycetes</taxon>
        <taxon>Propionibacteriales</taxon>
        <taxon>Nocardioidaceae</taxon>
        <taxon>Nocardioides</taxon>
    </lineage>
</organism>
<dbReference type="InterPro" id="IPR003115">
    <property type="entry name" value="ParB_N"/>
</dbReference>
<feature type="region of interest" description="Disordered" evidence="1">
    <location>
        <begin position="439"/>
        <end position="459"/>
    </location>
</feature>
<evidence type="ECO:0000259" key="2">
    <source>
        <dbReference type="SMART" id="SM00470"/>
    </source>
</evidence>
<dbReference type="SUPFAM" id="SSF110849">
    <property type="entry name" value="ParB/Sulfiredoxin"/>
    <property type="match status" value="1"/>
</dbReference>
<feature type="compositionally biased region" description="Basic and acidic residues" evidence="1">
    <location>
        <begin position="1"/>
        <end position="10"/>
    </location>
</feature>
<dbReference type="SMART" id="SM00470">
    <property type="entry name" value="ParB"/>
    <property type="match status" value="1"/>
</dbReference>
<dbReference type="CDD" id="cd16387">
    <property type="entry name" value="ParB_N_Srx"/>
    <property type="match status" value="1"/>
</dbReference>
<proteinExistence type="predicted"/>
<accession>A0ABW1LN48</accession>
<reference evidence="4" key="1">
    <citation type="journal article" date="2019" name="Int. J. Syst. Evol. Microbiol.">
        <title>The Global Catalogue of Microorganisms (GCM) 10K type strain sequencing project: providing services to taxonomists for standard genome sequencing and annotation.</title>
        <authorList>
            <consortium name="The Broad Institute Genomics Platform"/>
            <consortium name="The Broad Institute Genome Sequencing Center for Infectious Disease"/>
            <person name="Wu L."/>
            <person name="Ma J."/>
        </authorList>
    </citation>
    <scope>NUCLEOTIDE SEQUENCE [LARGE SCALE GENOMIC DNA]</scope>
    <source>
        <strain evidence="4">CCUG 54522</strain>
    </source>
</reference>
<feature type="region of interest" description="Disordered" evidence="1">
    <location>
        <begin position="1"/>
        <end position="103"/>
    </location>
</feature>
<protein>
    <submittedName>
        <fullName evidence="3">ParB/RepB/Spo0J family partition protein</fullName>
    </submittedName>
</protein>
<name>A0ABW1LN48_9ACTN</name>
<evidence type="ECO:0000313" key="4">
    <source>
        <dbReference type="Proteomes" id="UP001596135"/>
    </source>
</evidence>
<dbReference type="Proteomes" id="UP001596135">
    <property type="component" value="Unassembled WGS sequence"/>
</dbReference>
<feature type="compositionally biased region" description="Polar residues" evidence="1">
    <location>
        <begin position="60"/>
        <end position="88"/>
    </location>
</feature>
<dbReference type="Gene3D" id="3.90.1530.30">
    <property type="match status" value="1"/>
</dbReference>
<feature type="domain" description="ParB-like N-terminal" evidence="2">
    <location>
        <begin position="116"/>
        <end position="209"/>
    </location>
</feature>
<dbReference type="RefSeq" id="WP_379157013.1">
    <property type="nucleotide sequence ID" value="NZ_JBHSRJ010000006.1"/>
</dbReference>
<evidence type="ECO:0000313" key="3">
    <source>
        <dbReference type="EMBL" id="MFC6044859.1"/>
    </source>
</evidence>
<gene>
    <name evidence="3" type="ORF">ACFPYL_17345</name>
</gene>
<comment type="caution">
    <text evidence="3">The sequence shown here is derived from an EMBL/GenBank/DDBJ whole genome shotgun (WGS) entry which is preliminary data.</text>
</comment>
<keyword evidence="4" id="KW-1185">Reference proteome</keyword>